<dbReference type="AlphaFoldDB" id="A0A9W8U1P8"/>
<protein>
    <recommendedName>
        <fullName evidence="4">Retrotransposon gag domain-containing protein</fullName>
    </recommendedName>
</protein>
<gene>
    <name evidence="2" type="ORF">DFH05DRAFT_1540080</name>
</gene>
<dbReference type="Proteomes" id="UP001142393">
    <property type="component" value="Unassembled WGS sequence"/>
</dbReference>
<evidence type="ECO:0000313" key="2">
    <source>
        <dbReference type="EMBL" id="KAJ3748859.1"/>
    </source>
</evidence>
<evidence type="ECO:0000313" key="3">
    <source>
        <dbReference type="Proteomes" id="UP001142393"/>
    </source>
</evidence>
<reference evidence="2 3" key="1">
    <citation type="journal article" date="2023" name="Proc. Natl. Acad. Sci. U.S.A.">
        <title>A global phylogenomic analysis of the shiitake genus Lentinula.</title>
        <authorList>
            <person name="Sierra-Patev S."/>
            <person name="Min B."/>
            <person name="Naranjo-Ortiz M."/>
            <person name="Looney B."/>
            <person name="Konkel Z."/>
            <person name="Slot J.C."/>
            <person name="Sakamoto Y."/>
            <person name="Steenwyk J.L."/>
            <person name="Rokas A."/>
            <person name="Carro J."/>
            <person name="Camarero S."/>
            <person name="Ferreira P."/>
            <person name="Molpeceres G."/>
            <person name="Ruiz-Duenas F.J."/>
            <person name="Serrano A."/>
            <person name="Henrissat B."/>
            <person name="Drula E."/>
            <person name="Hughes K.W."/>
            <person name="Mata J.L."/>
            <person name="Ishikawa N.K."/>
            <person name="Vargas-Isla R."/>
            <person name="Ushijima S."/>
            <person name="Smith C.A."/>
            <person name="Donoghue J."/>
            <person name="Ahrendt S."/>
            <person name="Andreopoulos W."/>
            <person name="He G."/>
            <person name="LaButti K."/>
            <person name="Lipzen A."/>
            <person name="Ng V."/>
            <person name="Riley R."/>
            <person name="Sandor L."/>
            <person name="Barry K."/>
            <person name="Martinez A.T."/>
            <person name="Xiao Y."/>
            <person name="Gibbons J.G."/>
            <person name="Terashima K."/>
            <person name="Grigoriev I.V."/>
            <person name="Hibbett D."/>
        </authorList>
    </citation>
    <scope>NUCLEOTIDE SEQUENCE [LARGE SCALE GENOMIC DNA]</scope>
    <source>
        <strain evidence="2 3">TFB7810</strain>
    </source>
</reference>
<feature type="compositionally biased region" description="Polar residues" evidence="1">
    <location>
        <begin position="1"/>
        <end position="16"/>
    </location>
</feature>
<dbReference type="EMBL" id="JANVFU010000002">
    <property type="protein sequence ID" value="KAJ3748859.1"/>
    <property type="molecule type" value="Genomic_DNA"/>
</dbReference>
<proteinExistence type="predicted"/>
<sequence>MSSNTRRYNLCGQGQNDPAPPGDFDSAPSPEGNSEPLSSPLTPIMSEGPSVTDPAPAGPEVLMPSGLSHESFGPGENEEPPPVQGVAMDSNASIGNDPESVEGSFLADMPRNTAPSEEAERDVEMREPMPRTFTPRNTSRVTCTGPVSNNDNPTLGPEQLRAIEQAEATLTEEQREQIRRRQQKTRVIGHDEESQGEGPSEPRGKGVDPRNWGSSNLHDDEMNPDIQAQILQSIKDKNNRIEAHHDLDIMFLEWRAMESERIEAKIRTESAKVQEQILERLAGLQEQFDSERRDPSRGIKDEPRNVHINDAIKEHIREVHPKRKSMTTFKPANLVAPESHVAKLFEQLRGTTPGNNPLGEEPDPEGGSSNNEEENQTHNGKRGMKIKPLKLTETYDGSPSLRSFQRHVHEVMEYLEDGEVPEKKQVRIASRFLSKKAYSFYERVAGKNPGAFSLSDFYEKLYNHAFPLDFRTNQRQKLVQLQQKGRATGEDTIEVPEASDEVPSVGTVAVTQGGTRKGYTVLGSVMGLQRSFWQHSLHAIWVSLRSAKKKEVPERRTEPID</sequence>
<comment type="caution">
    <text evidence="2">The sequence shown here is derived from an EMBL/GenBank/DDBJ whole genome shotgun (WGS) entry which is preliminary data.</text>
</comment>
<feature type="compositionally biased region" description="Basic residues" evidence="1">
    <location>
        <begin position="379"/>
        <end position="388"/>
    </location>
</feature>
<feature type="region of interest" description="Disordered" evidence="1">
    <location>
        <begin position="1"/>
        <end position="221"/>
    </location>
</feature>
<feature type="compositionally biased region" description="Polar residues" evidence="1">
    <location>
        <begin position="31"/>
        <end position="41"/>
    </location>
</feature>
<keyword evidence="3" id="KW-1185">Reference proteome</keyword>
<accession>A0A9W8U1P8</accession>
<organism evidence="2 3">
    <name type="scientific">Lentinula detonsa</name>
    <dbReference type="NCBI Taxonomy" id="2804962"/>
    <lineage>
        <taxon>Eukaryota</taxon>
        <taxon>Fungi</taxon>
        <taxon>Dikarya</taxon>
        <taxon>Basidiomycota</taxon>
        <taxon>Agaricomycotina</taxon>
        <taxon>Agaricomycetes</taxon>
        <taxon>Agaricomycetidae</taxon>
        <taxon>Agaricales</taxon>
        <taxon>Marasmiineae</taxon>
        <taxon>Omphalotaceae</taxon>
        <taxon>Lentinula</taxon>
    </lineage>
</organism>
<evidence type="ECO:0008006" key="4">
    <source>
        <dbReference type="Google" id="ProtNLM"/>
    </source>
</evidence>
<feature type="compositionally biased region" description="Polar residues" evidence="1">
    <location>
        <begin position="134"/>
        <end position="153"/>
    </location>
</feature>
<name>A0A9W8U1P8_9AGAR</name>
<feature type="region of interest" description="Disordered" evidence="1">
    <location>
        <begin position="349"/>
        <end position="388"/>
    </location>
</feature>
<evidence type="ECO:0000256" key="1">
    <source>
        <dbReference type="SAM" id="MobiDB-lite"/>
    </source>
</evidence>